<dbReference type="OrthoDB" id="3193844at2759"/>
<feature type="compositionally biased region" description="Acidic residues" evidence="1">
    <location>
        <begin position="292"/>
        <end position="310"/>
    </location>
</feature>
<feature type="region of interest" description="Disordered" evidence="1">
    <location>
        <begin position="254"/>
        <end position="383"/>
    </location>
</feature>
<protein>
    <recommendedName>
        <fullName evidence="4">BTB domain-containing protein</fullName>
    </recommendedName>
</protein>
<feature type="region of interest" description="Disordered" evidence="1">
    <location>
        <begin position="425"/>
        <end position="517"/>
    </location>
</feature>
<keyword evidence="3" id="KW-1185">Reference proteome</keyword>
<evidence type="ECO:0000313" key="2">
    <source>
        <dbReference type="EMBL" id="TEB38103.1"/>
    </source>
</evidence>
<accession>A0A4Y7TVC0</accession>
<feature type="compositionally biased region" description="Acidic residues" evidence="1">
    <location>
        <begin position="258"/>
        <end position="277"/>
    </location>
</feature>
<comment type="caution">
    <text evidence="2">The sequence shown here is derived from an EMBL/GenBank/DDBJ whole genome shotgun (WGS) entry which is preliminary data.</text>
</comment>
<dbReference type="Proteomes" id="UP000298030">
    <property type="component" value="Unassembled WGS sequence"/>
</dbReference>
<feature type="compositionally biased region" description="Basic and acidic residues" evidence="1">
    <location>
        <begin position="506"/>
        <end position="517"/>
    </location>
</feature>
<sequence>MPSVPSSQRSLADLSNVPTVWLQTLVRFSVEGKRFKISPHRIYEESPHFTEKYLAGRALGTVIVLEDVTASQWSTFMEFLSPRFSTFSASLAFIKAQWIDILRVATVFRFDRFRKMAMYRLGELLFDPLEAIVLGRQAYFSDWVLKAYDILVRREAPITEEESEVIGHLTTVRLFNIRHNLHWELGHCRDDPPIDAEAEGEECGEERVDCDEEPANGVDDPITLSEVDDVVRDCLLQKFKAEFALIEEEEMKRHYSEYEEDSDEEQEQGQEEDADDKEDVKTTTRSNLKLLDEDEDEALEEYLNREDDEDKHDASLSSASAGLRPPWNSGRLDVGGVDYDDDEHTRVGSQRSEVGDSWSEGGEDDSPVNSVSSGERFVDDEDGPGVPCINLLGYDSPPLQSGINALGIDFATLSNFRSMGELGVGGRLEPAGPTSSRAGKAEVFRRPVLSLGEEAGEQRQTMRQFGGSPKEGGRLNKASEAGNSNSHQGVTGNSSDRDSEEEDADAGSRDDTLCRVA</sequence>
<evidence type="ECO:0000313" key="3">
    <source>
        <dbReference type="Proteomes" id="UP000298030"/>
    </source>
</evidence>
<evidence type="ECO:0000256" key="1">
    <source>
        <dbReference type="SAM" id="MobiDB-lite"/>
    </source>
</evidence>
<organism evidence="2 3">
    <name type="scientific">Coprinellus micaceus</name>
    <name type="common">Glistening ink-cap mushroom</name>
    <name type="synonym">Coprinus micaceus</name>
    <dbReference type="NCBI Taxonomy" id="71717"/>
    <lineage>
        <taxon>Eukaryota</taxon>
        <taxon>Fungi</taxon>
        <taxon>Dikarya</taxon>
        <taxon>Basidiomycota</taxon>
        <taxon>Agaricomycotina</taxon>
        <taxon>Agaricomycetes</taxon>
        <taxon>Agaricomycetidae</taxon>
        <taxon>Agaricales</taxon>
        <taxon>Agaricineae</taxon>
        <taxon>Psathyrellaceae</taxon>
        <taxon>Coprinellus</taxon>
    </lineage>
</organism>
<feature type="compositionally biased region" description="Polar residues" evidence="1">
    <location>
        <begin position="481"/>
        <end position="493"/>
    </location>
</feature>
<evidence type="ECO:0008006" key="4">
    <source>
        <dbReference type="Google" id="ProtNLM"/>
    </source>
</evidence>
<reference evidence="2 3" key="1">
    <citation type="journal article" date="2019" name="Nat. Ecol. Evol.">
        <title>Megaphylogeny resolves global patterns of mushroom evolution.</title>
        <authorList>
            <person name="Varga T."/>
            <person name="Krizsan K."/>
            <person name="Foldi C."/>
            <person name="Dima B."/>
            <person name="Sanchez-Garcia M."/>
            <person name="Sanchez-Ramirez S."/>
            <person name="Szollosi G.J."/>
            <person name="Szarkandi J.G."/>
            <person name="Papp V."/>
            <person name="Albert L."/>
            <person name="Andreopoulos W."/>
            <person name="Angelini C."/>
            <person name="Antonin V."/>
            <person name="Barry K.W."/>
            <person name="Bougher N.L."/>
            <person name="Buchanan P."/>
            <person name="Buyck B."/>
            <person name="Bense V."/>
            <person name="Catcheside P."/>
            <person name="Chovatia M."/>
            <person name="Cooper J."/>
            <person name="Damon W."/>
            <person name="Desjardin D."/>
            <person name="Finy P."/>
            <person name="Geml J."/>
            <person name="Haridas S."/>
            <person name="Hughes K."/>
            <person name="Justo A."/>
            <person name="Karasinski D."/>
            <person name="Kautmanova I."/>
            <person name="Kiss B."/>
            <person name="Kocsube S."/>
            <person name="Kotiranta H."/>
            <person name="LaButti K.M."/>
            <person name="Lechner B.E."/>
            <person name="Liimatainen K."/>
            <person name="Lipzen A."/>
            <person name="Lukacs Z."/>
            <person name="Mihaltcheva S."/>
            <person name="Morgado L.N."/>
            <person name="Niskanen T."/>
            <person name="Noordeloos M.E."/>
            <person name="Ohm R.A."/>
            <person name="Ortiz-Santana B."/>
            <person name="Ovrebo C."/>
            <person name="Racz N."/>
            <person name="Riley R."/>
            <person name="Savchenko A."/>
            <person name="Shiryaev A."/>
            <person name="Soop K."/>
            <person name="Spirin V."/>
            <person name="Szebenyi C."/>
            <person name="Tomsovsky M."/>
            <person name="Tulloss R.E."/>
            <person name="Uehling J."/>
            <person name="Grigoriev I.V."/>
            <person name="Vagvolgyi C."/>
            <person name="Papp T."/>
            <person name="Martin F.M."/>
            <person name="Miettinen O."/>
            <person name="Hibbett D.S."/>
            <person name="Nagy L.G."/>
        </authorList>
    </citation>
    <scope>NUCLEOTIDE SEQUENCE [LARGE SCALE GENOMIC DNA]</scope>
    <source>
        <strain evidence="2 3">FP101781</strain>
    </source>
</reference>
<gene>
    <name evidence="2" type="ORF">FA13DRAFT_1725735</name>
</gene>
<feature type="region of interest" description="Disordered" evidence="1">
    <location>
        <begin position="196"/>
        <end position="221"/>
    </location>
</feature>
<proteinExistence type="predicted"/>
<dbReference type="EMBL" id="QPFP01000003">
    <property type="protein sequence ID" value="TEB38103.1"/>
    <property type="molecule type" value="Genomic_DNA"/>
</dbReference>
<dbReference type="STRING" id="71717.A0A4Y7TVC0"/>
<name>A0A4Y7TVC0_COPMI</name>
<dbReference type="AlphaFoldDB" id="A0A4Y7TVC0"/>
<feature type="compositionally biased region" description="Acidic residues" evidence="1">
    <location>
        <begin position="196"/>
        <end position="214"/>
    </location>
</feature>